<accession>A0A9X3XHH5</accession>
<dbReference type="AlphaFoldDB" id="A0A9X3XHH5"/>
<gene>
    <name evidence="2" type="ORF">KEG57_47600</name>
</gene>
<keyword evidence="1" id="KW-1133">Transmembrane helix</keyword>
<name>A0A9X3XHH5_9BACT</name>
<feature type="transmembrane region" description="Helical" evidence="1">
    <location>
        <begin position="6"/>
        <end position="25"/>
    </location>
</feature>
<comment type="caution">
    <text evidence="2">The sequence shown here is derived from an EMBL/GenBank/DDBJ whole genome shotgun (WGS) entry which is preliminary data.</text>
</comment>
<feature type="transmembrane region" description="Helical" evidence="1">
    <location>
        <begin position="103"/>
        <end position="124"/>
    </location>
</feature>
<keyword evidence="1" id="KW-0812">Transmembrane</keyword>
<organism evidence="2 3">
    <name type="scientific">Polyangium jinanense</name>
    <dbReference type="NCBI Taxonomy" id="2829994"/>
    <lineage>
        <taxon>Bacteria</taxon>
        <taxon>Pseudomonadati</taxon>
        <taxon>Myxococcota</taxon>
        <taxon>Polyangia</taxon>
        <taxon>Polyangiales</taxon>
        <taxon>Polyangiaceae</taxon>
        <taxon>Polyangium</taxon>
    </lineage>
</organism>
<dbReference type="EMBL" id="JAGTJJ010000068">
    <property type="protein sequence ID" value="MDC3988226.1"/>
    <property type="molecule type" value="Genomic_DNA"/>
</dbReference>
<feature type="transmembrane region" description="Helical" evidence="1">
    <location>
        <begin position="64"/>
        <end position="82"/>
    </location>
</feature>
<evidence type="ECO:0000313" key="2">
    <source>
        <dbReference type="EMBL" id="MDC3988226.1"/>
    </source>
</evidence>
<keyword evidence="1" id="KW-0472">Membrane</keyword>
<evidence type="ECO:0008006" key="4">
    <source>
        <dbReference type="Google" id="ProtNLM"/>
    </source>
</evidence>
<proteinExistence type="predicted"/>
<sequence length="126" mass="13417">MDSSIYIARLIGPLLLMSGASALFGGKSYRAMVKEFLGSRALIYLSGFMTLLIGLGIVNAWRSGWPIGLTIIGWLFVIGGALRMLFPERLVQVGTAMLDKRPGLLTGAGIVLLLLGLGLSYAGYVP</sequence>
<evidence type="ECO:0000313" key="3">
    <source>
        <dbReference type="Proteomes" id="UP001151081"/>
    </source>
</evidence>
<protein>
    <recommendedName>
        <fullName evidence="4">DUF2065 domain-containing protein</fullName>
    </recommendedName>
</protein>
<evidence type="ECO:0000256" key="1">
    <source>
        <dbReference type="SAM" id="Phobius"/>
    </source>
</evidence>
<dbReference type="RefSeq" id="WP_272427742.1">
    <property type="nucleotide sequence ID" value="NZ_JAGTJJ010000068.1"/>
</dbReference>
<dbReference type="Proteomes" id="UP001151081">
    <property type="component" value="Unassembled WGS sequence"/>
</dbReference>
<reference evidence="2 3" key="1">
    <citation type="submission" date="2021-04" db="EMBL/GenBank/DDBJ databases">
        <title>Genome analysis of Polyangium sp.</title>
        <authorList>
            <person name="Li Y."/>
            <person name="Wang J."/>
        </authorList>
    </citation>
    <scope>NUCLEOTIDE SEQUENCE [LARGE SCALE GENOMIC DNA]</scope>
    <source>
        <strain evidence="2 3">SDU14</strain>
    </source>
</reference>
<feature type="transmembrane region" description="Helical" evidence="1">
    <location>
        <begin position="37"/>
        <end position="58"/>
    </location>
</feature>
<keyword evidence="3" id="KW-1185">Reference proteome</keyword>